<evidence type="ECO:0000259" key="7">
    <source>
        <dbReference type="Pfam" id="PF00881"/>
    </source>
</evidence>
<comment type="similarity">
    <text evidence="2">Belongs to the nitroreductase family.</text>
</comment>
<evidence type="ECO:0000256" key="6">
    <source>
        <dbReference type="ARBA" id="ARBA00023002"/>
    </source>
</evidence>
<dbReference type="PANTHER" id="PTHR43673:SF2">
    <property type="entry name" value="NITROREDUCTASE"/>
    <property type="match status" value="1"/>
</dbReference>
<dbReference type="EMBL" id="JAENIG010000002">
    <property type="protein sequence ID" value="MBK1854314.1"/>
    <property type="molecule type" value="Genomic_DNA"/>
</dbReference>
<keyword evidence="4" id="KW-0288">FMN</keyword>
<feature type="domain" description="Nitroreductase" evidence="7">
    <location>
        <begin position="11"/>
        <end position="188"/>
    </location>
</feature>
<evidence type="ECO:0000256" key="4">
    <source>
        <dbReference type="ARBA" id="ARBA00022643"/>
    </source>
</evidence>
<comment type="cofactor">
    <cofactor evidence="1">
        <name>FMN</name>
        <dbReference type="ChEBI" id="CHEBI:58210"/>
    </cofactor>
</comment>
<evidence type="ECO:0000256" key="3">
    <source>
        <dbReference type="ARBA" id="ARBA00022630"/>
    </source>
</evidence>
<dbReference type="Proteomes" id="UP000634206">
    <property type="component" value="Unassembled WGS sequence"/>
</dbReference>
<dbReference type="InterPro" id="IPR033878">
    <property type="entry name" value="NfsB-like"/>
</dbReference>
<dbReference type="InterPro" id="IPR000415">
    <property type="entry name" value="Nitroreductase-like"/>
</dbReference>
<dbReference type="Gene3D" id="3.40.109.10">
    <property type="entry name" value="NADH Oxidase"/>
    <property type="match status" value="1"/>
</dbReference>
<evidence type="ECO:0000256" key="5">
    <source>
        <dbReference type="ARBA" id="ARBA00022857"/>
    </source>
</evidence>
<keyword evidence="6" id="KW-0560">Oxidoreductase</keyword>
<name>A0AAE2SAW5_9BACT</name>
<keyword evidence="5" id="KW-0521">NADP</keyword>
<keyword evidence="9" id="KW-1185">Reference proteome</keyword>
<proteinExistence type="inferred from homology"/>
<evidence type="ECO:0000313" key="9">
    <source>
        <dbReference type="Proteomes" id="UP000634206"/>
    </source>
</evidence>
<dbReference type="CDD" id="cd02149">
    <property type="entry name" value="NfsB-like"/>
    <property type="match status" value="1"/>
</dbReference>
<evidence type="ECO:0000256" key="2">
    <source>
        <dbReference type="ARBA" id="ARBA00007118"/>
    </source>
</evidence>
<evidence type="ECO:0000313" key="8">
    <source>
        <dbReference type="EMBL" id="MBK1854314.1"/>
    </source>
</evidence>
<evidence type="ECO:0000256" key="1">
    <source>
        <dbReference type="ARBA" id="ARBA00001917"/>
    </source>
</evidence>
<sequence>MTPQELIQSLNWRYATKEFDAEKKIPSDIWDTIEQSLVLTPSSFGLQPWKFLTVTDAHVRQELLTHSWNQHQVTDCSHMVVLCARSQVGDTEIDAWLDRLVEIRGVDRESLDGYAGMMRGFLGNMDEAQKLAWSKNQVYIALGQLMASAAALSVDACPMEGIIPAEYDRILNLEGSGYCTTVACALGYRSANDKYAEIPKVRFEKASVIDSI</sequence>
<dbReference type="SUPFAM" id="SSF55469">
    <property type="entry name" value="FMN-dependent nitroreductase-like"/>
    <property type="match status" value="1"/>
</dbReference>
<protein>
    <submittedName>
        <fullName evidence="8">NAD(P)H-dependent oxidoreductase</fullName>
    </submittedName>
</protein>
<dbReference type="RefSeq" id="WP_309488919.1">
    <property type="nucleotide sequence ID" value="NZ_JAENIG010000002.1"/>
</dbReference>
<dbReference type="Pfam" id="PF00881">
    <property type="entry name" value="Nitroreductase"/>
    <property type="match status" value="1"/>
</dbReference>
<gene>
    <name evidence="8" type="ORF">JIN83_05060</name>
</gene>
<keyword evidence="3" id="KW-0285">Flavoprotein</keyword>
<dbReference type="AlphaFoldDB" id="A0AAE2SAW5"/>
<reference evidence="8" key="1">
    <citation type="submission" date="2021-01" db="EMBL/GenBank/DDBJ databases">
        <title>Modified the classification status of verrucomicrobia.</title>
        <authorList>
            <person name="Feng X."/>
        </authorList>
    </citation>
    <scope>NUCLEOTIDE SEQUENCE</scope>
    <source>
        <strain evidence="8">5K15</strain>
    </source>
</reference>
<accession>A0AAE2SAW5</accession>
<organism evidence="8 9">
    <name type="scientific">Oceaniferula flava</name>
    <dbReference type="NCBI Taxonomy" id="2800421"/>
    <lineage>
        <taxon>Bacteria</taxon>
        <taxon>Pseudomonadati</taxon>
        <taxon>Verrucomicrobiota</taxon>
        <taxon>Verrucomicrobiia</taxon>
        <taxon>Verrucomicrobiales</taxon>
        <taxon>Verrucomicrobiaceae</taxon>
        <taxon>Oceaniferula</taxon>
    </lineage>
</organism>
<comment type="caution">
    <text evidence="8">The sequence shown here is derived from an EMBL/GenBank/DDBJ whole genome shotgun (WGS) entry which is preliminary data.</text>
</comment>
<dbReference type="GO" id="GO:0016491">
    <property type="term" value="F:oxidoreductase activity"/>
    <property type="evidence" value="ECO:0007669"/>
    <property type="project" value="UniProtKB-KW"/>
</dbReference>
<dbReference type="InterPro" id="IPR029479">
    <property type="entry name" value="Nitroreductase"/>
</dbReference>
<dbReference type="PANTHER" id="PTHR43673">
    <property type="entry name" value="NAD(P)H NITROREDUCTASE YDGI-RELATED"/>
    <property type="match status" value="1"/>
</dbReference>